<evidence type="ECO:0000313" key="3">
    <source>
        <dbReference type="Proteomes" id="UP000215377"/>
    </source>
</evidence>
<dbReference type="Proteomes" id="UP000215377">
    <property type="component" value="Unassembled WGS sequence"/>
</dbReference>
<keyword evidence="3" id="KW-1185">Reference proteome</keyword>
<dbReference type="EMBL" id="AQQR01000005">
    <property type="protein sequence ID" value="OWU72828.1"/>
    <property type="molecule type" value="Genomic_DNA"/>
</dbReference>
<dbReference type="InterPro" id="IPR006860">
    <property type="entry name" value="FecR"/>
</dbReference>
<dbReference type="Pfam" id="PF04773">
    <property type="entry name" value="FecR"/>
    <property type="match status" value="1"/>
</dbReference>
<dbReference type="RefSeq" id="WP_158217975.1">
    <property type="nucleotide sequence ID" value="NZ_AQQR01000005.1"/>
</dbReference>
<organism evidence="2 3">
    <name type="scientific">Marinibacterium profundimaris</name>
    <dbReference type="NCBI Taxonomy" id="1679460"/>
    <lineage>
        <taxon>Bacteria</taxon>
        <taxon>Pseudomonadati</taxon>
        <taxon>Pseudomonadota</taxon>
        <taxon>Alphaproteobacteria</taxon>
        <taxon>Rhodobacterales</taxon>
        <taxon>Paracoccaceae</taxon>
        <taxon>Marinibacterium</taxon>
    </lineage>
</organism>
<gene>
    <name evidence="2" type="ORF">ATO3_14050</name>
</gene>
<evidence type="ECO:0000259" key="1">
    <source>
        <dbReference type="Pfam" id="PF04773"/>
    </source>
</evidence>
<evidence type="ECO:0000313" key="2">
    <source>
        <dbReference type="EMBL" id="OWU72828.1"/>
    </source>
</evidence>
<name>A0A225NGP4_9RHOB</name>
<feature type="domain" description="FecR protein" evidence="1">
    <location>
        <begin position="35"/>
        <end position="118"/>
    </location>
</feature>
<dbReference type="AlphaFoldDB" id="A0A225NGP4"/>
<sequence length="133" mass="13781">MPVGQVEKISGPATVPRADGTVEPLNVGVKIFQNDVLSTGPGGTLSTTFADGTTFSLAPDSRMVINQLGYSPGGGNDTGKFDLIQGGFVFIAGQVAKTGDMDVTTPAATMGIRGTNVSTQIFLENGSRRSSWR</sequence>
<protein>
    <recommendedName>
        <fullName evidence="1">FecR protein domain-containing protein</fullName>
    </recommendedName>
</protein>
<dbReference type="PANTHER" id="PTHR38731:SF1">
    <property type="entry name" value="FECR PROTEIN DOMAIN-CONTAINING PROTEIN"/>
    <property type="match status" value="1"/>
</dbReference>
<comment type="caution">
    <text evidence="2">The sequence shown here is derived from an EMBL/GenBank/DDBJ whole genome shotgun (WGS) entry which is preliminary data.</text>
</comment>
<dbReference type="OrthoDB" id="9773411at2"/>
<proteinExistence type="predicted"/>
<accession>A0A225NGP4</accession>
<reference evidence="2 3" key="1">
    <citation type="submission" date="2013-04" db="EMBL/GenBank/DDBJ databases">
        <title>Oceanicola sp. 22II1-22F33 Genome Sequencing.</title>
        <authorList>
            <person name="Lai Q."/>
            <person name="Li G."/>
            <person name="Shao Z."/>
        </authorList>
    </citation>
    <scope>NUCLEOTIDE SEQUENCE [LARGE SCALE GENOMIC DNA]</scope>
    <source>
        <strain evidence="2 3">22II1-22F33</strain>
    </source>
</reference>
<dbReference type="PANTHER" id="PTHR38731">
    <property type="entry name" value="LIPL45-RELATED LIPOPROTEIN-RELATED"/>
    <property type="match status" value="1"/>
</dbReference>